<accession>A0ACC3AEZ7</accession>
<gene>
    <name evidence="1" type="primary">SDH4</name>
    <name evidence="1" type="ORF">H2198_002284</name>
</gene>
<keyword evidence="2" id="KW-1185">Reference proteome</keyword>
<dbReference type="Proteomes" id="UP001172386">
    <property type="component" value="Unassembled WGS sequence"/>
</dbReference>
<evidence type="ECO:0000313" key="2">
    <source>
        <dbReference type="Proteomes" id="UP001172386"/>
    </source>
</evidence>
<reference evidence="1" key="1">
    <citation type="submission" date="2022-10" db="EMBL/GenBank/DDBJ databases">
        <title>Culturing micro-colonial fungi from biological soil crusts in the Mojave desert and describing Neophaeococcomyces mojavensis, and introducing the new genera and species Taxawa tesnikishii.</title>
        <authorList>
            <person name="Kurbessoian T."/>
            <person name="Stajich J.E."/>
        </authorList>
    </citation>
    <scope>NUCLEOTIDE SEQUENCE</scope>
    <source>
        <strain evidence="1">JES_112</strain>
    </source>
</reference>
<protein>
    <submittedName>
        <fullName evidence="1">Membrane anchor subunit of succinate dehydrogenase, Sdh4</fullName>
    </submittedName>
</protein>
<organism evidence="1 2">
    <name type="scientific">Neophaeococcomyces mojaviensis</name>
    <dbReference type="NCBI Taxonomy" id="3383035"/>
    <lineage>
        <taxon>Eukaryota</taxon>
        <taxon>Fungi</taxon>
        <taxon>Dikarya</taxon>
        <taxon>Ascomycota</taxon>
        <taxon>Pezizomycotina</taxon>
        <taxon>Eurotiomycetes</taxon>
        <taxon>Chaetothyriomycetidae</taxon>
        <taxon>Chaetothyriales</taxon>
        <taxon>Chaetothyriales incertae sedis</taxon>
        <taxon>Neophaeococcomyces</taxon>
    </lineage>
</organism>
<sequence>MASTTRLGMLCARQFQASSRRVLLQPQSLRQSSTTLSQRIAPFSTTTQRKILPPGPQVVRGGVNEAAPVPPPQYVIIPRNNGTAVLSAMNTTSQLFSERAISVALIPLTLAPFAAGSLNPTTDALLVAGILVHSHMGFQQIITDYIPQWRMPGYRKLFDYALLLATLLVGIGFYEFETNDVGLTEAIKRIWHAGANDATVGKSDLNALGHDGKLKNLKE</sequence>
<name>A0ACC3AEZ7_9EURO</name>
<comment type="caution">
    <text evidence="1">The sequence shown here is derived from an EMBL/GenBank/DDBJ whole genome shotgun (WGS) entry which is preliminary data.</text>
</comment>
<dbReference type="EMBL" id="JAPDRQ010000027">
    <property type="protein sequence ID" value="KAJ9660939.1"/>
    <property type="molecule type" value="Genomic_DNA"/>
</dbReference>
<evidence type="ECO:0000313" key="1">
    <source>
        <dbReference type="EMBL" id="KAJ9660939.1"/>
    </source>
</evidence>
<proteinExistence type="predicted"/>